<feature type="region of interest" description="Disordered" evidence="1">
    <location>
        <begin position="351"/>
        <end position="374"/>
    </location>
</feature>
<reference evidence="2" key="1">
    <citation type="submission" date="2020-06" db="EMBL/GenBank/DDBJ databases">
        <authorList>
            <consortium name="Plant Systems Biology data submission"/>
        </authorList>
    </citation>
    <scope>NUCLEOTIDE SEQUENCE</scope>
    <source>
        <strain evidence="2">D6</strain>
    </source>
</reference>
<proteinExistence type="predicted"/>
<comment type="caution">
    <text evidence="2">The sequence shown here is derived from an EMBL/GenBank/DDBJ whole genome shotgun (WGS) entry which is preliminary data.</text>
</comment>
<evidence type="ECO:0000256" key="1">
    <source>
        <dbReference type="SAM" id="MobiDB-lite"/>
    </source>
</evidence>
<dbReference type="EMBL" id="CAICTM010000135">
    <property type="protein sequence ID" value="CAB9502434.1"/>
    <property type="molecule type" value="Genomic_DNA"/>
</dbReference>
<evidence type="ECO:0000313" key="2">
    <source>
        <dbReference type="EMBL" id="CAB9502434.1"/>
    </source>
</evidence>
<keyword evidence="3" id="KW-1185">Reference proteome</keyword>
<evidence type="ECO:0000313" key="3">
    <source>
        <dbReference type="Proteomes" id="UP001153069"/>
    </source>
</evidence>
<organism evidence="2 3">
    <name type="scientific">Seminavis robusta</name>
    <dbReference type="NCBI Taxonomy" id="568900"/>
    <lineage>
        <taxon>Eukaryota</taxon>
        <taxon>Sar</taxon>
        <taxon>Stramenopiles</taxon>
        <taxon>Ochrophyta</taxon>
        <taxon>Bacillariophyta</taxon>
        <taxon>Bacillariophyceae</taxon>
        <taxon>Bacillariophycidae</taxon>
        <taxon>Naviculales</taxon>
        <taxon>Naviculaceae</taxon>
        <taxon>Seminavis</taxon>
    </lineage>
</organism>
<protein>
    <submittedName>
        <fullName evidence="2">Uncharacterized protein</fullName>
    </submittedName>
</protein>
<gene>
    <name evidence="2" type="ORF">SEMRO_136_G064130.1</name>
</gene>
<sequence length="420" mass="46436">MSVVEWKRLAEQSLHVLIPLHGGNEPMWNNPTGNQLVGCSHKFPLRGDTSAVLMNLVESCLISQLERARTMAFHRTRHDPSQYPSVSLVDFQAQDQLHSFLFTTGDVKTSGTIYPGLKLLGLSPLPAVKAAIDSGVNFDETKRFQIVRRLAYAAGITKMDNAMFDLVWAQLVQLIIMLLWPGCVRLVHDEIQNDPGARQNLHGVQTMRDVPPPSYRSARPHACAVCEEQNEIVHTIVPGQVEHAAKGLGIAHKVYGLEWHVETDNDETSHEKSFQLLLKELAKAESKYSFERKKAPSQTTDDTAPYEGNIVDGSNAGQILVDGLLFFDALEEEPKGSASVIGETRQHKLISTETDATHTSGGKVSSDEDSEDLQISDEGIVVFDEDSDNEETTCISPSAVVQESTGYHDRIYVRELLAPI</sequence>
<feature type="region of interest" description="Disordered" evidence="1">
    <location>
        <begin position="289"/>
        <end position="308"/>
    </location>
</feature>
<feature type="compositionally biased region" description="Polar residues" evidence="1">
    <location>
        <begin position="351"/>
        <end position="363"/>
    </location>
</feature>
<dbReference type="Proteomes" id="UP001153069">
    <property type="component" value="Unassembled WGS sequence"/>
</dbReference>
<accession>A0A9N8DGW0</accession>
<name>A0A9N8DGW0_9STRA</name>
<dbReference type="AlphaFoldDB" id="A0A9N8DGW0"/>